<organism evidence="2 3">
    <name type="scientific">Prunus dulcis</name>
    <name type="common">Almond</name>
    <name type="synonym">Amygdalus dulcis</name>
    <dbReference type="NCBI Taxonomy" id="3755"/>
    <lineage>
        <taxon>Eukaryota</taxon>
        <taxon>Viridiplantae</taxon>
        <taxon>Streptophyta</taxon>
        <taxon>Embryophyta</taxon>
        <taxon>Tracheophyta</taxon>
        <taxon>Spermatophyta</taxon>
        <taxon>Magnoliopsida</taxon>
        <taxon>eudicotyledons</taxon>
        <taxon>Gunneridae</taxon>
        <taxon>Pentapetalae</taxon>
        <taxon>rosids</taxon>
        <taxon>fabids</taxon>
        <taxon>Rosales</taxon>
        <taxon>Rosaceae</taxon>
        <taxon>Amygdaloideae</taxon>
        <taxon>Amygdaleae</taxon>
        <taxon>Prunus</taxon>
    </lineage>
</organism>
<evidence type="ECO:0000313" key="2">
    <source>
        <dbReference type="EMBL" id="KAI5335810.1"/>
    </source>
</evidence>
<protein>
    <submittedName>
        <fullName evidence="2">Uncharacterized protein</fullName>
    </submittedName>
</protein>
<evidence type="ECO:0000256" key="1">
    <source>
        <dbReference type="SAM" id="MobiDB-lite"/>
    </source>
</evidence>
<dbReference type="EMBL" id="JAJFAZ020000004">
    <property type="protein sequence ID" value="KAI5335810.1"/>
    <property type="molecule type" value="Genomic_DNA"/>
</dbReference>
<proteinExistence type="predicted"/>
<feature type="region of interest" description="Disordered" evidence="1">
    <location>
        <begin position="62"/>
        <end position="113"/>
    </location>
</feature>
<dbReference type="AlphaFoldDB" id="A0AAD4W2P2"/>
<reference evidence="2 3" key="1">
    <citation type="journal article" date="2022" name="G3 (Bethesda)">
        <title>Whole-genome sequence and methylome profiling of the almond [Prunus dulcis (Mill.) D.A. Webb] cultivar 'Nonpareil'.</title>
        <authorList>
            <person name="D'Amico-Willman K.M."/>
            <person name="Ouma W.Z."/>
            <person name="Meulia T."/>
            <person name="Sideli G.M."/>
            <person name="Gradziel T.M."/>
            <person name="Fresnedo-Ramirez J."/>
        </authorList>
    </citation>
    <scope>NUCLEOTIDE SEQUENCE [LARGE SCALE GENOMIC DNA]</scope>
    <source>
        <strain evidence="2">Clone GOH B32 T37-40</strain>
    </source>
</reference>
<accession>A0AAD4W2P2</accession>
<name>A0AAD4W2P2_PRUDU</name>
<keyword evidence="3" id="KW-1185">Reference proteome</keyword>
<feature type="compositionally biased region" description="Basic and acidic residues" evidence="1">
    <location>
        <begin position="89"/>
        <end position="98"/>
    </location>
</feature>
<comment type="caution">
    <text evidence="2">The sequence shown here is derived from an EMBL/GenBank/DDBJ whole genome shotgun (WGS) entry which is preliminary data.</text>
</comment>
<gene>
    <name evidence="2" type="ORF">L3X38_025944</name>
</gene>
<evidence type="ECO:0000313" key="3">
    <source>
        <dbReference type="Proteomes" id="UP001054821"/>
    </source>
</evidence>
<dbReference type="Proteomes" id="UP001054821">
    <property type="component" value="Chromosome 4"/>
</dbReference>
<sequence length="113" mass="13141">MNHTSSTCRYDRPPKASALRKLLEIGKLQIIGQHSSIPTEPQQLWEQVLVLGPSKKVARATSKQGQSHRFQGFEIEPSNHQIDPNDLPKQQEHEEKMKINTWIDKNRRRNHQN</sequence>